<reference evidence="1 2" key="1">
    <citation type="journal article" date="2017" name="ISME J.">
        <title>Energy and carbon metabolisms in a deep terrestrial subsurface fluid microbial community.</title>
        <authorList>
            <person name="Momper L."/>
            <person name="Jungbluth S.P."/>
            <person name="Lee M.D."/>
            <person name="Amend J.P."/>
        </authorList>
    </citation>
    <scope>NUCLEOTIDE SEQUENCE [LARGE SCALE GENOMIC DNA]</scope>
    <source>
        <strain evidence="1">SURF_17</strain>
    </source>
</reference>
<dbReference type="EMBL" id="QZKI01000004">
    <property type="protein sequence ID" value="RJP75380.1"/>
    <property type="molecule type" value="Genomic_DNA"/>
</dbReference>
<proteinExistence type="predicted"/>
<evidence type="ECO:0000313" key="2">
    <source>
        <dbReference type="Proteomes" id="UP000285961"/>
    </source>
</evidence>
<name>A0A419F9G9_9BACT</name>
<evidence type="ECO:0000313" key="1">
    <source>
        <dbReference type="EMBL" id="RJP75380.1"/>
    </source>
</evidence>
<accession>A0A419F9G9</accession>
<comment type="caution">
    <text evidence="1">The sequence shown here is derived from an EMBL/GenBank/DDBJ whole genome shotgun (WGS) entry which is preliminary data.</text>
</comment>
<organism evidence="1 2">
    <name type="scientific">Candidatus Abyssobacteria bacterium SURF_17</name>
    <dbReference type="NCBI Taxonomy" id="2093361"/>
    <lineage>
        <taxon>Bacteria</taxon>
        <taxon>Pseudomonadati</taxon>
        <taxon>Candidatus Hydrogenedentota</taxon>
        <taxon>Candidatus Abyssobacteria</taxon>
    </lineage>
</organism>
<protein>
    <submittedName>
        <fullName evidence="1">Uncharacterized protein</fullName>
    </submittedName>
</protein>
<sequence>MNWHHLDAQMQSFAAHLTSEVGLAPEIAVKLATTIAADVRFLSPEQKTEIRRASPVPLEDRLVEPQAFQGWMEQANTVRNNPFVTRAQVLSQIYICFVYLPEACFRILAGACPSGSAAKKCAQFLSNNPVRAFRNAIAHANWIYRADFGAIIYWARKGSDPNEPLDRFEVEQDSLSFWQALSRCVAYVAYSNL</sequence>
<dbReference type="AlphaFoldDB" id="A0A419F9G9"/>
<dbReference type="Proteomes" id="UP000285961">
    <property type="component" value="Unassembled WGS sequence"/>
</dbReference>
<gene>
    <name evidence="1" type="ORF">C4532_00595</name>
</gene>